<dbReference type="Pfam" id="PF06428">
    <property type="entry name" value="Sec2p"/>
    <property type="match status" value="1"/>
</dbReference>
<dbReference type="CDD" id="cd21044">
    <property type="entry name" value="Rab11BD_RAB3IP_like"/>
    <property type="match status" value="1"/>
</dbReference>
<keyword evidence="1" id="KW-0175">Coiled coil</keyword>
<dbReference type="SUPFAM" id="SSF144284">
    <property type="entry name" value="Sec2 N-terminal region"/>
    <property type="match status" value="1"/>
</dbReference>
<dbReference type="GO" id="GO:0005085">
    <property type="term" value="F:guanyl-nucleotide exchange factor activity"/>
    <property type="evidence" value="ECO:0007669"/>
    <property type="project" value="InterPro"/>
</dbReference>
<sequence>MGIRLISIHGWSYPTLRASSASSDPVQKLRPNSSDVRSISPNKRVLKSKSTNALADMVAGSVAHGGASAVFDGPSENSLSTLRDPRVSSTSDLSSSASSPHHPDLNSEVANLSDKLIQAINNQTVLDDTLAATRQELEQARKRVRQLEEQTRQHGEDVANGVLVKRVDVEKEWTKLKDEAAEQRSQRATMEKEKKAIELELENLTAALFEEANKMVAAAQMERESVERRNEQLRAQIKDNEMLLASQQEQLSELKAVIQNMNTDQDEIRSRTDASTAPSSPGAVHQPMSTINRLLEAMNLSPTTPGSGEISPAPSTSFSHLIKSVCRTDIQAFEDFRAMLQLTKNSKPPSRVGSGSYGGLNVMGFGNFTSNKETQHSHSYSNGSARSLPGFSGSPSSNSSPRESHAALKESRFYKRALAEDIEPTLRLDVAPGISWLTRRTVLSSICEGALVVEYMPAVAVKYSFPCALCGESRKGGENARTHRFRTSDNENAQRYPLCTICLEKLRSCCDFVGYLRLIVDGHVRILDEEDEKEAWEETIRLRERMFWSRIGGGVVPAFLQSKSSDKNSSIRSIDSPYQKREEKTESLEDPFTPDSKAISNGVPQGENSGSPQAQESDEPDENNEAVNSEVEISLPKSSTDAPENQPPGVQRNSLNEPPAQATLDTKILPQPESDSIRPVTPSRNSDGMDPQLKVTIPNTTEL</sequence>
<evidence type="ECO:0000256" key="2">
    <source>
        <dbReference type="SAM" id="MobiDB-lite"/>
    </source>
</evidence>
<evidence type="ECO:0000313" key="4">
    <source>
        <dbReference type="EMBL" id="KKZ64558.1"/>
    </source>
</evidence>
<proteinExistence type="predicted"/>
<dbReference type="InterPro" id="IPR040351">
    <property type="entry name" value="RAB3IL/RAB3IP/Sec2"/>
</dbReference>
<evidence type="ECO:0000259" key="3">
    <source>
        <dbReference type="Pfam" id="PF06428"/>
    </source>
</evidence>
<gene>
    <name evidence="4" type="ORF">EMCG_01438</name>
</gene>
<dbReference type="Proteomes" id="UP000034164">
    <property type="component" value="Unassembled WGS sequence"/>
</dbReference>
<feature type="compositionally biased region" description="Low complexity" evidence="2">
    <location>
        <begin position="567"/>
        <end position="576"/>
    </location>
</feature>
<dbReference type="OrthoDB" id="1748564at2759"/>
<dbReference type="EMBL" id="LCZI01000780">
    <property type="protein sequence ID" value="KKZ64558.1"/>
    <property type="molecule type" value="Genomic_DNA"/>
</dbReference>
<dbReference type="GO" id="GO:0051286">
    <property type="term" value="C:cell tip"/>
    <property type="evidence" value="ECO:0007669"/>
    <property type="project" value="TreeGrafter"/>
</dbReference>
<feature type="region of interest" description="Disordered" evidence="2">
    <location>
        <begin position="74"/>
        <end position="107"/>
    </location>
</feature>
<feature type="region of interest" description="Disordered" evidence="2">
    <location>
        <begin position="17"/>
        <end position="45"/>
    </location>
</feature>
<organism evidence="4 5">
    <name type="scientific">[Emmonsia] crescens</name>
    <dbReference type="NCBI Taxonomy" id="73230"/>
    <lineage>
        <taxon>Eukaryota</taxon>
        <taxon>Fungi</taxon>
        <taxon>Dikarya</taxon>
        <taxon>Ascomycota</taxon>
        <taxon>Pezizomycotina</taxon>
        <taxon>Eurotiomycetes</taxon>
        <taxon>Eurotiomycetidae</taxon>
        <taxon>Onygenales</taxon>
        <taxon>Ajellomycetaceae</taxon>
        <taxon>Emergomyces</taxon>
    </lineage>
</organism>
<dbReference type="Pfam" id="PF25555">
    <property type="entry name" value="RAB3A-like_C"/>
    <property type="match status" value="1"/>
</dbReference>
<reference evidence="5" key="1">
    <citation type="journal article" date="2015" name="PLoS Genet.">
        <title>The dynamic genome and transcriptome of the human fungal pathogen Blastomyces and close relative Emmonsia.</title>
        <authorList>
            <person name="Munoz J.F."/>
            <person name="Gauthier G.M."/>
            <person name="Desjardins C.A."/>
            <person name="Gallo J.E."/>
            <person name="Holder J."/>
            <person name="Sullivan T.D."/>
            <person name="Marty A.J."/>
            <person name="Carmen J.C."/>
            <person name="Chen Z."/>
            <person name="Ding L."/>
            <person name="Gujja S."/>
            <person name="Magrini V."/>
            <person name="Misas E."/>
            <person name="Mitreva M."/>
            <person name="Priest M."/>
            <person name="Saif S."/>
            <person name="Whiston E.A."/>
            <person name="Young S."/>
            <person name="Zeng Q."/>
            <person name="Goldman W.E."/>
            <person name="Mardis E.R."/>
            <person name="Taylor J.W."/>
            <person name="McEwen J.G."/>
            <person name="Clay O.K."/>
            <person name="Klein B.S."/>
            <person name="Cuomo C.A."/>
        </authorList>
    </citation>
    <scope>NUCLEOTIDE SEQUENCE [LARGE SCALE GENOMIC DNA]</scope>
    <source>
        <strain evidence="5">UAMH 3008</strain>
    </source>
</reference>
<comment type="caution">
    <text evidence="4">The sequence shown here is derived from an EMBL/GenBank/DDBJ whole genome shotgun (WGS) entry which is preliminary data.</text>
</comment>
<feature type="region of interest" description="Disordered" evidence="2">
    <location>
        <begin position="373"/>
        <end position="405"/>
    </location>
</feature>
<feature type="compositionally biased region" description="Low complexity" evidence="2">
    <location>
        <begin position="88"/>
        <end position="99"/>
    </location>
</feature>
<feature type="compositionally biased region" description="Low complexity" evidence="2">
    <location>
        <begin position="387"/>
        <end position="401"/>
    </location>
</feature>
<feature type="region of interest" description="Disordered" evidence="2">
    <location>
        <begin position="564"/>
        <end position="703"/>
    </location>
</feature>
<evidence type="ECO:0000256" key="1">
    <source>
        <dbReference type="ARBA" id="ARBA00023054"/>
    </source>
</evidence>
<dbReference type="VEuPathDB" id="FungiDB:EMCG_01438"/>
<dbReference type="GO" id="GO:0006887">
    <property type="term" value="P:exocytosis"/>
    <property type="evidence" value="ECO:0007669"/>
    <property type="project" value="TreeGrafter"/>
</dbReference>
<dbReference type="PANTHER" id="PTHR14430">
    <property type="entry name" value="RABIN3-RELATED"/>
    <property type="match status" value="1"/>
</dbReference>
<feature type="compositionally biased region" description="Polar residues" evidence="2">
    <location>
        <begin position="598"/>
        <end position="615"/>
    </location>
</feature>
<feature type="compositionally biased region" description="Basic and acidic residues" evidence="2">
    <location>
        <begin position="578"/>
        <end position="587"/>
    </location>
</feature>
<dbReference type="Gene3D" id="6.10.140.910">
    <property type="match status" value="1"/>
</dbReference>
<dbReference type="AlphaFoldDB" id="A0A0G2I2H3"/>
<feature type="region of interest" description="Disordered" evidence="2">
    <location>
        <begin position="265"/>
        <end position="286"/>
    </location>
</feature>
<name>A0A0G2I2H3_9EURO</name>
<protein>
    <recommendedName>
        <fullName evidence="3">GDP/GTP exchange factor Sec2 N-terminal domain-containing protein</fullName>
    </recommendedName>
</protein>
<dbReference type="PANTHER" id="PTHR14430:SF0">
    <property type="entry name" value="SEC2P DOMAIN-CONTAINING PROTEIN"/>
    <property type="match status" value="1"/>
</dbReference>
<dbReference type="InterPro" id="IPR009449">
    <property type="entry name" value="Sec2_N"/>
</dbReference>
<dbReference type="GO" id="GO:0070319">
    <property type="term" value="C:Golgi to plasma membrane transport vesicle"/>
    <property type="evidence" value="ECO:0007669"/>
    <property type="project" value="TreeGrafter"/>
</dbReference>
<feature type="domain" description="GDP/GTP exchange factor Sec2 N-terminal" evidence="3">
    <location>
        <begin position="123"/>
        <end position="262"/>
    </location>
</feature>
<evidence type="ECO:0000313" key="5">
    <source>
        <dbReference type="Proteomes" id="UP000034164"/>
    </source>
</evidence>
<accession>A0A0G2I2H3</accession>
<feature type="compositionally biased region" description="Polar residues" evidence="2">
    <location>
        <begin position="373"/>
        <end position="385"/>
    </location>
</feature>
<feature type="compositionally biased region" description="Polar residues" evidence="2">
    <location>
        <begin position="17"/>
        <end position="41"/>
    </location>
</feature>